<dbReference type="GO" id="GO:0030170">
    <property type="term" value="F:pyridoxal phosphate binding"/>
    <property type="evidence" value="ECO:0007669"/>
    <property type="project" value="UniProtKB-UniRule"/>
</dbReference>
<sequence length="227" mass="25368">MSVKENLSVIENSIEEACQNCGRTKEDITVIAVTKYVSIARAEEAIEAGIEHLGENRKEGLLEKYESIGTKAKWHFIGSLQSRKVKDVIDQVSMIHSLDRKSLAKEINKRASQPVPCFIQVNVSGEESKHGLAPDDVEEFVDLMKNYENIQVVGLMTMAPHTDNEEQLRGNFRKLRALRDIIRDKHLPHAPCESLSMGMSNDYAIAIEEGATHVRIGSKLVGEEANQ</sequence>
<dbReference type="PANTHER" id="PTHR10146:SF14">
    <property type="entry name" value="PYRIDOXAL PHOSPHATE HOMEOSTASIS PROTEIN"/>
    <property type="match status" value="1"/>
</dbReference>
<keyword evidence="1 2" id="KW-0663">Pyridoxal phosphate</keyword>
<dbReference type="PANTHER" id="PTHR10146">
    <property type="entry name" value="PROLINE SYNTHETASE CO-TRANSCRIBED BACTERIAL HOMOLOG PROTEIN"/>
    <property type="match status" value="1"/>
</dbReference>
<evidence type="ECO:0000313" key="7">
    <source>
        <dbReference type="Proteomes" id="UP000297982"/>
    </source>
</evidence>
<dbReference type="Pfam" id="PF01168">
    <property type="entry name" value="Ala_racemase_N"/>
    <property type="match status" value="1"/>
</dbReference>
<evidence type="ECO:0000256" key="2">
    <source>
        <dbReference type="HAMAP-Rule" id="MF_02087"/>
    </source>
</evidence>
<dbReference type="CDD" id="cd00635">
    <property type="entry name" value="PLPDE_III_YBL036c_like"/>
    <property type="match status" value="1"/>
</dbReference>
<evidence type="ECO:0000256" key="3">
    <source>
        <dbReference type="PIRSR" id="PIRSR004848-1"/>
    </source>
</evidence>
<comment type="function">
    <text evidence="2">Pyridoxal 5'-phosphate (PLP)-binding protein, which is involved in PLP homeostasis.</text>
</comment>
<dbReference type="PROSITE" id="PS01211">
    <property type="entry name" value="UPF0001"/>
    <property type="match status" value="1"/>
</dbReference>
<evidence type="ECO:0000256" key="4">
    <source>
        <dbReference type="RuleBase" id="RU004514"/>
    </source>
</evidence>
<keyword evidence="7" id="KW-1185">Reference proteome</keyword>
<evidence type="ECO:0000313" key="6">
    <source>
        <dbReference type="EMBL" id="TGB04992.1"/>
    </source>
</evidence>
<dbReference type="HAMAP" id="MF_02087">
    <property type="entry name" value="PLP_homeostasis"/>
    <property type="match status" value="1"/>
</dbReference>
<reference evidence="6 7" key="1">
    <citation type="journal article" date="2003" name="Int. J. Syst. Evol. Microbiol.">
        <title>Halobacillus salinus sp. nov., isolated from a salt lake on the coast of the East Sea in Korea.</title>
        <authorList>
            <person name="Yoon J.H."/>
            <person name="Kang K.H."/>
            <person name="Park Y.H."/>
        </authorList>
    </citation>
    <scope>NUCLEOTIDE SEQUENCE [LARGE SCALE GENOMIC DNA]</scope>
    <source>
        <strain evidence="6 7">HSL-3</strain>
    </source>
</reference>
<organism evidence="6 7">
    <name type="scientific">Halobacillus salinus</name>
    <dbReference type="NCBI Taxonomy" id="192814"/>
    <lineage>
        <taxon>Bacteria</taxon>
        <taxon>Bacillati</taxon>
        <taxon>Bacillota</taxon>
        <taxon>Bacilli</taxon>
        <taxon>Bacillales</taxon>
        <taxon>Bacillaceae</taxon>
        <taxon>Halobacillus</taxon>
    </lineage>
</organism>
<dbReference type="NCBIfam" id="TIGR00044">
    <property type="entry name" value="YggS family pyridoxal phosphate-dependent enzyme"/>
    <property type="match status" value="1"/>
</dbReference>
<dbReference type="InterPro" id="IPR001608">
    <property type="entry name" value="Ala_racemase_N"/>
</dbReference>
<dbReference type="EMBL" id="SRJC01000001">
    <property type="protein sequence ID" value="TGB04992.1"/>
    <property type="molecule type" value="Genomic_DNA"/>
</dbReference>
<comment type="caution">
    <text evidence="6">The sequence shown here is derived from an EMBL/GenBank/DDBJ whole genome shotgun (WGS) entry which is preliminary data.</text>
</comment>
<name>A0A4Z0H3L0_9BACI</name>
<dbReference type="PIRSF" id="PIRSF004848">
    <property type="entry name" value="YBL036c_PLPDEIII"/>
    <property type="match status" value="1"/>
</dbReference>
<dbReference type="InterPro" id="IPR011078">
    <property type="entry name" value="PyrdxlP_homeostasis"/>
</dbReference>
<evidence type="ECO:0000256" key="1">
    <source>
        <dbReference type="ARBA" id="ARBA00022898"/>
    </source>
</evidence>
<dbReference type="FunFam" id="3.20.20.10:FF:000011">
    <property type="entry name" value="Pyridoxal phosphate homeostasis protein"/>
    <property type="match status" value="1"/>
</dbReference>
<dbReference type="STRING" id="192814.GCA_900166575_02011"/>
<dbReference type="Gene3D" id="3.20.20.10">
    <property type="entry name" value="Alanine racemase"/>
    <property type="match status" value="1"/>
</dbReference>
<feature type="domain" description="Alanine racemase N-terminal" evidence="5">
    <location>
        <begin position="29"/>
        <end position="223"/>
    </location>
</feature>
<dbReference type="Proteomes" id="UP000297982">
    <property type="component" value="Unassembled WGS sequence"/>
</dbReference>
<proteinExistence type="inferred from homology"/>
<dbReference type="InterPro" id="IPR029066">
    <property type="entry name" value="PLP-binding_barrel"/>
</dbReference>
<dbReference type="SUPFAM" id="SSF51419">
    <property type="entry name" value="PLP-binding barrel"/>
    <property type="match status" value="1"/>
</dbReference>
<dbReference type="RefSeq" id="WP_135327257.1">
    <property type="nucleotide sequence ID" value="NZ_SRJC01000001.1"/>
</dbReference>
<dbReference type="AlphaFoldDB" id="A0A4Z0H3L0"/>
<feature type="modified residue" description="N6-(pyridoxal phosphate)lysine" evidence="2 3">
    <location>
        <position position="35"/>
    </location>
</feature>
<accession>A0A4Z0H3L0</accession>
<protein>
    <recommendedName>
        <fullName evidence="2">Pyridoxal phosphate homeostasis protein</fullName>
        <shortName evidence="2">PLP homeostasis protein</shortName>
    </recommendedName>
</protein>
<comment type="cofactor">
    <cofactor evidence="3">
        <name>pyridoxal 5'-phosphate</name>
        <dbReference type="ChEBI" id="CHEBI:597326"/>
    </cofactor>
</comment>
<evidence type="ECO:0000259" key="5">
    <source>
        <dbReference type="Pfam" id="PF01168"/>
    </source>
</evidence>
<comment type="similarity">
    <text evidence="2 4">Belongs to the pyridoxal phosphate-binding protein YggS/PROSC family.</text>
</comment>
<gene>
    <name evidence="6" type="ORF">E4663_08360</name>
</gene>